<comment type="caution">
    <text evidence="1">The sequence shown here is derived from an EMBL/GenBank/DDBJ whole genome shotgun (WGS) entry which is preliminary data.</text>
</comment>
<sequence length="363" mass="42786">MFCDYSENIPLPPLRKKIIYLDQFFFSAAFRERDSRFLEAAELIKRATSSQVLIAPFSSIHEDETHQWRGFDGRNKDDLMQFIKATSRGHQFEPSYRVEHDQILKAFESFVQNQPSDFHPDRRLAIRSDINHWEDYFRIDIREYRGDIEQIRNLKNQSVESLIKSVFPAWRKSKESFYDHVEIERRDSAKIYLNTYYEYLTRIARGDHNALFDSPISSMVVQNLFQALPKNIGIGEKYKQIDDFFRSDHFANIPNEWLSSRIFAVLREQVRNGAYQNLEESKRRLSGFLNDVKHVSIYSPFVDVMLVDQPMAAILADGRINIPSRYGTKIYSLNTWPNFLSWLQSLIDSISDDHRQGLELAYP</sequence>
<evidence type="ECO:0000313" key="1">
    <source>
        <dbReference type="EMBL" id="GGF88635.1"/>
    </source>
</evidence>
<keyword evidence="2" id="KW-1185">Reference proteome</keyword>
<evidence type="ECO:0000313" key="2">
    <source>
        <dbReference type="Proteomes" id="UP000632858"/>
    </source>
</evidence>
<dbReference type="Proteomes" id="UP000632858">
    <property type="component" value="Unassembled WGS sequence"/>
</dbReference>
<proteinExistence type="predicted"/>
<protein>
    <submittedName>
        <fullName evidence="1">Uncharacterized protein</fullName>
    </submittedName>
</protein>
<dbReference type="EMBL" id="BMFO01000002">
    <property type="protein sequence ID" value="GGF88635.1"/>
    <property type="molecule type" value="Genomic_DNA"/>
</dbReference>
<gene>
    <name evidence="1" type="ORF">GCM10010960_08110</name>
</gene>
<name>A0A917FKU7_9GAMM</name>
<reference evidence="1" key="1">
    <citation type="journal article" date="2014" name="Int. J. Syst. Evol. Microbiol.">
        <title>Complete genome sequence of Corynebacterium casei LMG S-19264T (=DSM 44701T), isolated from a smear-ripened cheese.</title>
        <authorList>
            <consortium name="US DOE Joint Genome Institute (JGI-PGF)"/>
            <person name="Walter F."/>
            <person name="Albersmeier A."/>
            <person name="Kalinowski J."/>
            <person name="Ruckert C."/>
        </authorList>
    </citation>
    <scope>NUCLEOTIDE SEQUENCE</scope>
    <source>
        <strain evidence="1">CGMCC 1.12726</strain>
    </source>
</reference>
<organism evidence="1 2">
    <name type="scientific">Arenimonas maotaiensis</name>
    <dbReference type="NCBI Taxonomy" id="1446479"/>
    <lineage>
        <taxon>Bacteria</taxon>
        <taxon>Pseudomonadati</taxon>
        <taxon>Pseudomonadota</taxon>
        <taxon>Gammaproteobacteria</taxon>
        <taxon>Lysobacterales</taxon>
        <taxon>Lysobacteraceae</taxon>
        <taxon>Arenimonas</taxon>
    </lineage>
</organism>
<reference evidence="1" key="2">
    <citation type="submission" date="2020-09" db="EMBL/GenBank/DDBJ databases">
        <authorList>
            <person name="Sun Q."/>
            <person name="Zhou Y."/>
        </authorList>
    </citation>
    <scope>NUCLEOTIDE SEQUENCE</scope>
    <source>
        <strain evidence="1">CGMCC 1.12726</strain>
    </source>
</reference>
<dbReference type="AlphaFoldDB" id="A0A917FKU7"/>
<accession>A0A917FKU7</accession>